<dbReference type="Proteomes" id="UP000185696">
    <property type="component" value="Unassembled WGS sequence"/>
</dbReference>
<feature type="region of interest" description="Disordered" evidence="1">
    <location>
        <begin position="1"/>
        <end position="21"/>
    </location>
</feature>
<evidence type="ECO:0000313" key="4">
    <source>
        <dbReference type="Proteomes" id="UP000185696"/>
    </source>
</evidence>
<protein>
    <recommendedName>
        <fullName evidence="2">DUF397 domain-containing protein</fullName>
    </recommendedName>
</protein>
<evidence type="ECO:0000256" key="1">
    <source>
        <dbReference type="SAM" id="MobiDB-lite"/>
    </source>
</evidence>
<feature type="domain" description="DUF397" evidence="2">
    <location>
        <begin position="9"/>
        <end position="61"/>
    </location>
</feature>
<organism evidence="3 4">
    <name type="scientific">Actinophytocola xinjiangensis</name>
    <dbReference type="NCBI Taxonomy" id="485602"/>
    <lineage>
        <taxon>Bacteria</taxon>
        <taxon>Bacillati</taxon>
        <taxon>Actinomycetota</taxon>
        <taxon>Actinomycetes</taxon>
        <taxon>Pseudonocardiales</taxon>
        <taxon>Pseudonocardiaceae</taxon>
    </lineage>
</organism>
<keyword evidence="4" id="KW-1185">Reference proteome</keyword>
<proteinExistence type="predicted"/>
<dbReference type="InterPro" id="IPR007278">
    <property type="entry name" value="DUF397"/>
</dbReference>
<comment type="caution">
    <text evidence="3">The sequence shown here is derived from an EMBL/GenBank/DDBJ whole genome shotgun (WGS) entry which is preliminary data.</text>
</comment>
<name>A0A7Z0WCM6_9PSEU</name>
<evidence type="ECO:0000259" key="2">
    <source>
        <dbReference type="Pfam" id="PF04149"/>
    </source>
</evidence>
<evidence type="ECO:0000313" key="3">
    <source>
        <dbReference type="EMBL" id="OLF04361.1"/>
    </source>
</evidence>
<reference evidence="3 4" key="1">
    <citation type="submission" date="2016-12" db="EMBL/GenBank/DDBJ databases">
        <title>The draft genome sequence of Actinophytocola xinjiangensis.</title>
        <authorList>
            <person name="Wang W."/>
            <person name="Yuan L."/>
        </authorList>
    </citation>
    <scope>NUCLEOTIDE SEQUENCE [LARGE SCALE GENOMIC DNA]</scope>
    <source>
        <strain evidence="3 4">CGMCC 4.4663</strain>
    </source>
</reference>
<dbReference type="OrthoDB" id="3430276at2"/>
<dbReference type="Pfam" id="PF04149">
    <property type="entry name" value="DUF397"/>
    <property type="match status" value="1"/>
</dbReference>
<gene>
    <name evidence="3" type="ORF">BLA60_41285</name>
</gene>
<sequence>MTSDDLSCARWRKSSASQPNGSCVELATDGRTWVAARDSKNPAGGVLVVDAAPFRRFLAGVAGVRSPT</sequence>
<dbReference type="AlphaFoldDB" id="A0A7Z0WCM6"/>
<accession>A0A7Z0WCM6</accession>
<dbReference type="RefSeq" id="WP_075138562.1">
    <property type="nucleotide sequence ID" value="NZ_MSIF01000047.1"/>
</dbReference>
<dbReference type="EMBL" id="MSIF01000047">
    <property type="protein sequence ID" value="OLF04361.1"/>
    <property type="molecule type" value="Genomic_DNA"/>
</dbReference>